<keyword evidence="5 9" id="KW-0812">Transmembrane</keyword>
<feature type="binding site" evidence="8">
    <location>
        <position position="164"/>
    </location>
    <ligand>
        <name>Zn(2+)</name>
        <dbReference type="ChEBI" id="CHEBI:29105"/>
    </ligand>
</feature>
<evidence type="ECO:0000313" key="12">
    <source>
        <dbReference type="EMBL" id="KZN00573.1"/>
    </source>
</evidence>
<feature type="transmembrane region" description="Helical" evidence="9">
    <location>
        <begin position="98"/>
        <end position="123"/>
    </location>
</feature>
<dbReference type="Pfam" id="PF03006">
    <property type="entry name" value="HlyIII"/>
    <property type="match status" value="1"/>
</dbReference>
<feature type="binding site" evidence="8">
    <location>
        <position position="313"/>
    </location>
    <ligand>
        <name>Zn(2+)</name>
        <dbReference type="ChEBI" id="CHEBI:29105"/>
    </ligand>
</feature>
<dbReference type="Gramene" id="KZN00573">
    <property type="protein sequence ID" value="KZN00573"/>
    <property type="gene ID" value="DCAR_009327"/>
</dbReference>
<keyword evidence="8" id="KW-0862">Zinc</keyword>
<feature type="transmembrane region" description="Helical" evidence="9">
    <location>
        <begin position="239"/>
        <end position="260"/>
    </location>
</feature>
<dbReference type="InterPro" id="IPR057983">
    <property type="entry name" value="NAA35-like_N"/>
</dbReference>
<feature type="binding site" evidence="8">
    <location>
        <position position="309"/>
    </location>
    <ligand>
        <name>Zn(2+)</name>
        <dbReference type="ChEBI" id="CHEBI:29105"/>
    </ligand>
</feature>
<dbReference type="PANTHER" id="PTHR21373:SF0">
    <property type="entry name" value="N-ALPHA-ACETYLTRANSFERASE 35, NATC AUXILIARY SUBUNIT"/>
    <property type="match status" value="1"/>
</dbReference>
<dbReference type="STRING" id="79200.A0A162AG12"/>
<gene>
    <name evidence="12" type="ORF">DCAR_009327</name>
</gene>
<dbReference type="PANTHER" id="PTHR21373">
    <property type="entry name" value="GLUCOSE REPRESSIBLE PROTEIN MAK10"/>
    <property type="match status" value="1"/>
</dbReference>
<dbReference type="GO" id="GO:0016020">
    <property type="term" value="C:membrane"/>
    <property type="evidence" value="ECO:0007669"/>
    <property type="project" value="UniProtKB-SubCell"/>
</dbReference>
<dbReference type="AlphaFoldDB" id="A0A162AG12"/>
<name>A0A162AG12_DAUCS</name>
<protein>
    <submittedName>
        <fullName evidence="12">Uncharacterized protein</fullName>
    </submittedName>
</protein>
<dbReference type="GO" id="GO:0009744">
    <property type="term" value="P:response to sucrose"/>
    <property type="evidence" value="ECO:0007669"/>
    <property type="project" value="UniProtKB-ARBA"/>
</dbReference>
<feature type="domain" description="NAA35-like TPR repeats" evidence="11">
    <location>
        <begin position="637"/>
        <end position="1011"/>
    </location>
</feature>
<evidence type="ECO:0000259" key="11">
    <source>
        <dbReference type="Pfam" id="PF25789"/>
    </source>
</evidence>
<evidence type="ECO:0000256" key="4">
    <source>
        <dbReference type="ARBA" id="ARBA00022490"/>
    </source>
</evidence>
<dbReference type="InterPro" id="IPR007244">
    <property type="entry name" value="Naa35_N"/>
</dbReference>
<dbReference type="EMBL" id="LNRQ01000003">
    <property type="protein sequence ID" value="KZN00573.1"/>
    <property type="molecule type" value="Genomic_DNA"/>
</dbReference>
<sequence>MSSSDAISWHKKTTSSDHDQLDDQRLQLITANMNRKIKKMKIESRNDADSKPYKLVRFHELPDYMKDNEYILNYYRANWPLKQALFSIFRWHNETLNIWTHLIGFVLFLGLTFTKLMNLSSVFDLIHIFSRSPSSRSDDTYKLWPFLVFLSGSMFCLLSSSICHLFCCHSRPLNTLLLRIDYIGIVVMIITSFFPPIYYIFQCSPHYQLIYLSTITIIGIFTVVTVLSPAMSTNKYRPFRALLFGAMGGFGLVPAVHAVVVFWNEPFRNETLAYEMAMGFSYVIGTVVYVTRVPERWRPGWFDLAGQSHQIFHILVIIAALAHYAAALVFLDYRSSRRVDYTHSIHAGATGTMQNDGGSKAPQSLIPSGDQTVWTDVSSLLHSACTDLWDGELIHGENFNLFSAMSALEIMDPKMDSGIVCKYYSVDEAIENGAAPIPVSSDKTDDVQCVIDIMDHLLACEEEDIFTMAYGLPLKGDGDEKCVSMLHAVDETISRQLRACKAPLSKKRVLEGLDIYADIEPLQINPDLEEGYCTAVVCRLRFRKGRGFELARKHIASCLSELECILKSAVFIRSNCACGSCEGEIDNKTTASGRQPIGFDPTLNSRLCAPTPPRAIKILSWKKAIEYFQKLLHDLDIICSFPLDPLFEGVLNFVTEFQKLQPDLVARAHLQLLLVQDGKLYGREPVFAVICKSAALPEVAKNHDIQKNEFISQLGQLVLTSLKILCTNAAWQRRKLGKIIQDWRIMYLQLELAFRKDFGELPSTSNDENVSVKISKHILVWVEEQTYWIALRFLLLGFELELYSPNDYCMVYWYIYVVSIKLAEKTHLKLTSNNDNAKRKGKKKKDHLKDAAKVYQFPPVVLLLQCQIYLAEGLTMSQLLQMLAALRNHEKAIKVLGPFNTEQERFFQHFELLQKACIPDQMSYLSFSESTNHARFSTLHMYNYFKDAQKIAKELKSSFSGNPDRLAELRRIEQVAEHNAIALNLVCRLGTLDPSLKVYFEYSHHSHFATAVVKRS</sequence>
<feature type="transmembrane region" description="Helical" evidence="9">
    <location>
        <begin position="143"/>
        <end position="168"/>
    </location>
</feature>
<evidence type="ECO:0000256" key="3">
    <source>
        <dbReference type="ARBA" id="ARBA00006289"/>
    </source>
</evidence>
<comment type="subcellular location">
    <subcellularLocation>
        <location evidence="2">Cytoplasm</location>
    </subcellularLocation>
    <subcellularLocation>
        <location evidence="1">Membrane</location>
        <topology evidence="1">Multi-pass membrane protein</topology>
    </subcellularLocation>
</comment>
<dbReference type="Pfam" id="PF04112">
    <property type="entry name" value="Mak10"/>
    <property type="match status" value="1"/>
</dbReference>
<dbReference type="GO" id="GO:0009725">
    <property type="term" value="P:response to hormone"/>
    <property type="evidence" value="ECO:0007669"/>
    <property type="project" value="UniProtKB-ARBA"/>
</dbReference>
<dbReference type="Pfam" id="PF25789">
    <property type="entry name" value="TPR_NAA35"/>
    <property type="match status" value="1"/>
</dbReference>
<accession>A0A162AG12</accession>
<proteinExistence type="inferred from homology"/>
<feature type="transmembrane region" description="Helical" evidence="9">
    <location>
        <begin position="272"/>
        <end position="290"/>
    </location>
</feature>
<feature type="transmembrane region" description="Helical" evidence="9">
    <location>
        <begin position="207"/>
        <end position="227"/>
    </location>
</feature>
<keyword evidence="8" id="KW-0479">Metal-binding</keyword>
<evidence type="ECO:0000256" key="5">
    <source>
        <dbReference type="ARBA" id="ARBA00022692"/>
    </source>
</evidence>
<feature type="transmembrane region" description="Helical" evidence="9">
    <location>
        <begin position="311"/>
        <end position="331"/>
    </location>
</feature>
<comment type="caution">
    <text evidence="12">The sequence shown here is derived from an EMBL/GenBank/DDBJ whole genome shotgun (WGS) entry which is preliminary data.</text>
</comment>
<evidence type="ECO:0000256" key="9">
    <source>
        <dbReference type="SAM" id="Phobius"/>
    </source>
</evidence>
<dbReference type="GO" id="GO:0046872">
    <property type="term" value="F:metal ion binding"/>
    <property type="evidence" value="ECO:0007669"/>
    <property type="project" value="UniProtKB-KW"/>
</dbReference>
<organism evidence="12">
    <name type="scientific">Daucus carota subsp. sativus</name>
    <name type="common">Carrot</name>
    <dbReference type="NCBI Taxonomy" id="79200"/>
    <lineage>
        <taxon>Eukaryota</taxon>
        <taxon>Viridiplantae</taxon>
        <taxon>Streptophyta</taxon>
        <taxon>Embryophyta</taxon>
        <taxon>Tracheophyta</taxon>
        <taxon>Spermatophyta</taxon>
        <taxon>Magnoliopsida</taxon>
        <taxon>eudicotyledons</taxon>
        <taxon>Gunneridae</taxon>
        <taxon>Pentapetalae</taxon>
        <taxon>asterids</taxon>
        <taxon>campanulids</taxon>
        <taxon>Apiales</taxon>
        <taxon>Apiaceae</taxon>
        <taxon>Apioideae</taxon>
        <taxon>Scandiceae</taxon>
        <taxon>Daucinae</taxon>
        <taxon>Daucus</taxon>
        <taxon>Daucus sect. Daucus</taxon>
    </lineage>
</organism>
<keyword evidence="4" id="KW-0963">Cytoplasm</keyword>
<keyword evidence="7 9" id="KW-0472">Membrane</keyword>
<comment type="similarity">
    <text evidence="3">Belongs to the MAK10 family.</text>
</comment>
<evidence type="ECO:0000256" key="2">
    <source>
        <dbReference type="ARBA" id="ARBA00004496"/>
    </source>
</evidence>
<feature type="transmembrane region" description="Helical" evidence="9">
    <location>
        <begin position="180"/>
        <end position="201"/>
    </location>
</feature>
<evidence type="ECO:0000256" key="7">
    <source>
        <dbReference type="ARBA" id="ARBA00023136"/>
    </source>
</evidence>
<evidence type="ECO:0000256" key="8">
    <source>
        <dbReference type="PIRSR" id="PIRSR604254-1"/>
    </source>
</evidence>
<evidence type="ECO:0000259" key="10">
    <source>
        <dbReference type="Pfam" id="PF04112"/>
    </source>
</evidence>
<evidence type="ECO:0000256" key="1">
    <source>
        <dbReference type="ARBA" id="ARBA00004141"/>
    </source>
</evidence>
<keyword evidence="6 9" id="KW-1133">Transmembrane helix</keyword>
<evidence type="ECO:0000256" key="6">
    <source>
        <dbReference type="ARBA" id="ARBA00022989"/>
    </source>
</evidence>
<dbReference type="InterPro" id="IPR004254">
    <property type="entry name" value="AdipoR/HlyIII-related"/>
</dbReference>
<dbReference type="InterPro" id="IPR057982">
    <property type="entry name" value="TPR_NAA35"/>
</dbReference>
<dbReference type="GO" id="GO:0031417">
    <property type="term" value="C:NatC complex"/>
    <property type="evidence" value="ECO:0007669"/>
    <property type="project" value="InterPro"/>
</dbReference>
<feature type="domain" description="NAA35-like N-terminal" evidence="10">
    <location>
        <begin position="391"/>
        <end position="461"/>
    </location>
</feature>
<reference evidence="12" key="1">
    <citation type="journal article" date="2016" name="Nat. Genet.">
        <title>A high-quality carrot genome assembly provides new insights into carotenoid accumulation and asterid genome evolution.</title>
        <authorList>
            <person name="Iorizzo M."/>
            <person name="Ellison S."/>
            <person name="Senalik D."/>
            <person name="Zeng P."/>
            <person name="Satapoomin P."/>
            <person name="Huang J."/>
            <person name="Bowman M."/>
            <person name="Iovene M."/>
            <person name="Sanseverino W."/>
            <person name="Cavagnaro P."/>
            <person name="Yildiz M."/>
            <person name="Macko-Podgorni A."/>
            <person name="Moranska E."/>
            <person name="Grzebelus E."/>
            <person name="Grzebelus D."/>
            <person name="Ashrafi H."/>
            <person name="Zheng Z."/>
            <person name="Cheng S."/>
            <person name="Spooner D."/>
            <person name="Van Deynze A."/>
            <person name="Simon P."/>
        </authorList>
    </citation>
    <scope>NUCLEOTIDE SEQUENCE [LARGE SCALE GENOMIC DNA]</scope>
    <source>
        <tissue evidence="12">Leaf</tissue>
    </source>
</reference>